<feature type="transmembrane region" description="Helical" evidence="7">
    <location>
        <begin position="388"/>
        <end position="404"/>
    </location>
</feature>
<keyword evidence="4 7" id="KW-0812">Transmembrane</keyword>
<dbReference type="InterPro" id="IPR000731">
    <property type="entry name" value="SSD"/>
</dbReference>
<comment type="similarity">
    <text evidence="2">Belongs to the resistance-nodulation-cell division (RND) (TC 2.A.6) family. MmpL subfamily.</text>
</comment>
<evidence type="ECO:0000256" key="1">
    <source>
        <dbReference type="ARBA" id="ARBA00004651"/>
    </source>
</evidence>
<proteinExistence type="inferred from homology"/>
<dbReference type="EMBL" id="CP022983">
    <property type="protein sequence ID" value="ASV70103.1"/>
    <property type="molecule type" value="Genomic_DNA"/>
</dbReference>
<evidence type="ECO:0000256" key="2">
    <source>
        <dbReference type="ARBA" id="ARBA00010157"/>
    </source>
</evidence>
<feature type="transmembrane region" description="Helical" evidence="7">
    <location>
        <begin position="220"/>
        <end position="241"/>
    </location>
</feature>
<dbReference type="PROSITE" id="PS50156">
    <property type="entry name" value="SSD"/>
    <property type="match status" value="1"/>
</dbReference>
<organism evidence="9 10">
    <name type="scientific">Cytobacillus kochii</name>
    <dbReference type="NCBI Taxonomy" id="859143"/>
    <lineage>
        <taxon>Bacteria</taxon>
        <taxon>Bacillati</taxon>
        <taxon>Bacillota</taxon>
        <taxon>Bacilli</taxon>
        <taxon>Bacillales</taxon>
        <taxon>Bacillaceae</taxon>
        <taxon>Cytobacillus</taxon>
    </lineage>
</organism>
<feature type="transmembrane region" description="Helical" evidence="7">
    <location>
        <begin position="325"/>
        <end position="351"/>
    </location>
</feature>
<evidence type="ECO:0000256" key="7">
    <source>
        <dbReference type="SAM" id="Phobius"/>
    </source>
</evidence>
<feature type="transmembrane region" description="Helical" evidence="7">
    <location>
        <begin position="195"/>
        <end position="213"/>
    </location>
</feature>
<keyword evidence="5 7" id="KW-1133">Transmembrane helix</keyword>
<feature type="transmembrane region" description="Helical" evidence="7">
    <location>
        <begin position="629"/>
        <end position="648"/>
    </location>
</feature>
<dbReference type="OrthoDB" id="2365435at2"/>
<dbReference type="Pfam" id="PF03176">
    <property type="entry name" value="MMPL"/>
    <property type="match status" value="2"/>
</dbReference>
<feature type="transmembrane region" description="Helical" evidence="7">
    <location>
        <begin position="669"/>
        <end position="690"/>
    </location>
</feature>
<feature type="transmembrane region" description="Helical" evidence="7">
    <location>
        <begin position="296"/>
        <end position="319"/>
    </location>
</feature>
<comment type="subcellular location">
    <subcellularLocation>
        <location evidence="1">Cell membrane</location>
        <topology evidence="1">Multi-pass membrane protein</topology>
    </subcellularLocation>
</comment>
<dbReference type="InterPro" id="IPR004869">
    <property type="entry name" value="MMPL_dom"/>
</dbReference>
<feature type="transmembrane region" description="Helical" evidence="7">
    <location>
        <begin position="253"/>
        <end position="275"/>
    </location>
</feature>
<dbReference type="PANTHER" id="PTHR33406">
    <property type="entry name" value="MEMBRANE PROTEIN MJ1562-RELATED"/>
    <property type="match status" value="1"/>
</dbReference>
<keyword evidence="10" id="KW-1185">Reference proteome</keyword>
<evidence type="ECO:0000256" key="4">
    <source>
        <dbReference type="ARBA" id="ARBA00022692"/>
    </source>
</evidence>
<feature type="transmembrane region" description="Helical" evidence="7">
    <location>
        <begin position="591"/>
        <end position="614"/>
    </location>
</feature>
<evidence type="ECO:0000256" key="3">
    <source>
        <dbReference type="ARBA" id="ARBA00022475"/>
    </source>
</evidence>
<evidence type="ECO:0000313" key="9">
    <source>
        <dbReference type="EMBL" id="ASV70103.1"/>
    </source>
</evidence>
<evidence type="ECO:0000256" key="6">
    <source>
        <dbReference type="ARBA" id="ARBA00023136"/>
    </source>
</evidence>
<evidence type="ECO:0000259" key="8">
    <source>
        <dbReference type="PROSITE" id="PS50156"/>
    </source>
</evidence>
<evidence type="ECO:0000256" key="5">
    <source>
        <dbReference type="ARBA" id="ARBA00022989"/>
    </source>
</evidence>
<evidence type="ECO:0000313" key="10">
    <source>
        <dbReference type="Proteomes" id="UP000215137"/>
    </source>
</evidence>
<sequence length="742" mass="83079">MKRIMKSLKKIVQFSSSKKGAKWVIFFWIVFMILLSFTAPSSKEYASNSSESSISGKMPSEIAQDLYEEEYPSDDGLTALLVFHREGGLKVEDREKITSFSEWLTTDDKPEAFSSVLPFHQFNESIQNQMFSKDQSTLIINASLKENIDSDVANQAFDSLRNQFTRMGATDIQFEITGPAGISADTVTLFKNADFVLMITTILLIFFLLMVIYRSPIIAIIPVIIALIAYGVIDRILGIAGKWDWFTVDSASISIMLVLLFAVITDYSLFIFSRYRSELKKYPSHYEAMHHAATPLAEPIFFSGGTILMAMLTLFFTVFKPYNHFAPVFAVAVILILLAGLTLIPSMFALFGRKAFWPFIPQMDAADTNKHPFWEKASQLIVTYPKRMAVLLLIIFGLSAYQFSTISPSYNLLKSFPEDLSSRVGFEILEENYPAGQLAPLTVLVHQDQIATNNVAENVASLQALAKSIEETEGISTISPSITDEMVSAQVSLPKGFQSDSLNSFSFQIILDDHPYEQSSMDTVESLLQQKDELMKNAGFDSEETQLYLIGQTAKLVDIQSMNQRDTIVLITLVTLLLIGLLSIQTKSFKLAFLMVATILLSYFASLGFSWLIFKYLLGLDAISYRIPVYTFVFMVALGIDYNIMLLARIKERAKEVEWIQAVKEGVTLTGGVISSAGVILAATFAVLITQPLQELYLFGMTMAIGILLDTFVVRGFLLPTLLVWTTKKRKITFNCEDTLKK</sequence>
<dbReference type="InterPro" id="IPR050545">
    <property type="entry name" value="Mycobact_MmpL"/>
</dbReference>
<feature type="transmembrane region" description="Helical" evidence="7">
    <location>
        <begin position="567"/>
        <end position="584"/>
    </location>
</feature>
<dbReference type="Proteomes" id="UP000215137">
    <property type="component" value="Chromosome"/>
</dbReference>
<dbReference type="GO" id="GO:0005886">
    <property type="term" value="C:plasma membrane"/>
    <property type="evidence" value="ECO:0007669"/>
    <property type="project" value="UniProtKB-SubCell"/>
</dbReference>
<feature type="transmembrane region" description="Helical" evidence="7">
    <location>
        <begin position="696"/>
        <end position="725"/>
    </location>
</feature>
<accession>A0A248TPF4</accession>
<name>A0A248TPF4_9BACI</name>
<dbReference type="Gene3D" id="1.20.1640.10">
    <property type="entry name" value="Multidrug efflux transporter AcrB transmembrane domain"/>
    <property type="match status" value="2"/>
</dbReference>
<dbReference type="KEGG" id="bko:CKF48_20425"/>
<keyword evidence="3" id="KW-1003">Cell membrane</keyword>
<feature type="transmembrane region" description="Helical" evidence="7">
    <location>
        <begin position="21"/>
        <end position="39"/>
    </location>
</feature>
<dbReference type="PANTHER" id="PTHR33406:SF6">
    <property type="entry name" value="MEMBRANE PROTEIN YDGH-RELATED"/>
    <property type="match status" value="1"/>
</dbReference>
<reference evidence="9 10" key="1">
    <citation type="submission" date="2017-08" db="EMBL/GenBank/DDBJ databases">
        <title>Complete Genome Sequence of Bacillus kochii Oregon-R-modENCODE STRAIN BDGP4, isolated from Drosophila melanogaster gut.</title>
        <authorList>
            <person name="Wan K.H."/>
            <person name="Yu C."/>
            <person name="Park S."/>
            <person name="Hammonds A.S."/>
            <person name="Booth B.W."/>
            <person name="Celniker S.E."/>
        </authorList>
    </citation>
    <scope>NUCLEOTIDE SEQUENCE [LARGE SCALE GENOMIC DNA]</scope>
    <source>
        <strain evidence="9 10">BDGP4</strain>
    </source>
</reference>
<feature type="domain" description="SSD" evidence="8">
    <location>
        <begin position="591"/>
        <end position="724"/>
    </location>
</feature>
<protein>
    <recommendedName>
        <fullName evidence="8">SSD domain-containing protein</fullName>
    </recommendedName>
</protein>
<dbReference type="AlphaFoldDB" id="A0A248TPF4"/>
<dbReference type="SUPFAM" id="SSF82866">
    <property type="entry name" value="Multidrug efflux transporter AcrB transmembrane domain"/>
    <property type="match status" value="2"/>
</dbReference>
<keyword evidence="6 7" id="KW-0472">Membrane</keyword>
<gene>
    <name evidence="9" type="ORF">CKF48_20425</name>
</gene>